<dbReference type="InterPro" id="IPR035490">
    <property type="entry name" value="GlmS/FrlB_SIS"/>
</dbReference>
<protein>
    <recommendedName>
        <fullName evidence="3">Glutamine--fructose-6-phosphate aminotransferase [isomerizing]</fullName>
        <ecNumber evidence="2">2.6.1.16</ecNumber>
    </recommendedName>
</protein>
<dbReference type="GO" id="GO:0006487">
    <property type="term" value="P:protein N-linked glycosylation"/>
    <property type="evidence" value="ECO:0007669"/>
    <property type="project" value="TreeGrafter"/>
</dbReference>
<dbReference type="PANTHER" id="PTHR10937">
    <property type="entry name" value="GLUCOSAMINE--FRUCTOSE-6-PHOSPHATE AMINOTRANSFERASE, ISOMERIZING"/>
    <property type="match status" value="1"/>
</dbReference>
<evidence type="ECO:0000256" key="4">
    <source>
        <dbReference type="ARBA" id="ARBA00022576"/>
    </source>
</evidence>
<evidence type="ECO:0000259" key="11">
    <source>
        <dbReference type="PROSITE" id="PS51464"/>
    </source>
</evidence>
<evidence type="ECO:0000256" key="9">
    <source>
        <dbReference type="SAM" id="MobiDB-lite"/>
    </source>
</evidence>
<reference evidence="13" key="1">
    <citation type="submission" date="2019-05" db="EMBL/GenBank/DDBJ databases">
        <title>Candidatus Nanohalobium constans, a novel model system to study the DPANN nano-sized archaea: genomic and physiological characterization of a nanoarchaeon co-cultured with its chitinotrophic host.</title>
        <authorList>
            <person name="La Cono V."/>
            <person name="Arcadi E."/>
            <person name="Crisafi F."/>
            <person name="Denaro R."/>
            <person name="La Spada G."/>
            <person name="Messina E."/>
            <person name="Smedile F."/>
            <person name="Toshchakov S.V."/>
            <person name="Shevchenko M.A."/>
            <person name="Golyshin P.N."/>
            <person name="Golyshina O.V."/>
            <person name="Ferrer M."/>
            <person name="Rohde M."/>
            <person name="Mushegian A."/>
            <person name="Sorokin D.Y."/>
            <person name="Giuliano L."/>
            <person name="Yakimov M.M."/>
        </authorList>
    </citation>
    <scope>NUCLEOTIDE SEQUENCE [LARGE SCALE GENOMIC DNA]</scope>
    <source>
        <strain evidence="13">LC1Nh</strain>
    </source>
</reference>
<dbReference type="Proteomes" id="UP000377803">
    <property type="component" value="Chromosome"/>
</dbReference>
<keyword evidence="5 12" id="KW-0808">Transferase</keyword>
<keyword evidence="13" id="KW-1185">Reference proteome</keyword>
<keyword evidence="7" id="KW-0315">Glutamine amidotransferase</keyword>
<dbReference type="PROSITE" id="PS51278">
    <property type="entry name" value="GATASE_TYPE_2"/>
    <property type="match status" value="1"/>
</dbReference>
<name>A0A5Q0UI23_9ARCH</name>
<evidence type="ECO:0000256" key="5">
    <source>
        <dbReference type="ARBA" id="ARBA00022679"/>
    </source>
</evidence>
<dbReference type="PROSITE" id="PS51464">
    <property type="entry name" value="SIS"/>
    <property type="match status" value="2"/>
</dbReference>
<dbReference type="AlphaFoldDB" id="A0A5Q0UI23"/>
<dbReference type="InterPro" id="IPR029055">
    <property type="entry name" value="Ntn_hydrolases_N"/>
</dbReference>
<dbReference type="InterPro" id="IPR005855">
    <property type="entry name" value="GFAT"/>
</dbReference>
<evidence type="ECO:0000256" key="8">
    <source>
        <dbReference type="ARBA" id="ARBA00055466"/>
    </source>
</evidence>
<feature type="domain" description="Glutamine amidotransferase type-2" evidence="10">
    <location>
        <begin position="2"/>
        <end position="213"/>
    </location>
</feature>
<evidence type="ECO:0000256" key="3">
    <source>
        <dbReference type="ARBA" id="ARBA00016090"/>
    </source>
</evidence>
<dbReference type="NCBIfam" id="TIGR01135">
    <property type="entry name" value="glmS"/>
    <property type="match status" value="1"/>
</dbReference>
<comment type="function">
    <text evidence="8">Catalyzes the first step in hexosamine metabolism, converting fructose-6P into glucosamine-6P using glutamine as a nitrogen source.</text>
</comment>
<dbReference type="SUPFAM" id="SSF56235">
    <property type="entry name" value="N-terminal nucleophile aminohydrolases (Ntn hydrolases)"/>
    <property type="match status" value="1"/>
</dbReference>
<dbReference type="FunFam" id="3.60.20.10:FF:000006">
    <property type="entry name" value="Glutamine--fructose-6-phosphate aminotransferase [isomerizing]"/>
    <property type="match status" value="1"/>
</dbReference>
<organism evidence="12 13">
    <name type="scientific">Candidatus Nanohalobium constans</name>
    <dbReference type="NCBI Taxonomy" id="2565781"/>
    <lineage>
        <taxon>Archaea</taxon>
        <taxon>Candidatus Nanohalarchaeota</taxon>
        <taxon>Candidatus Nanohalobia</taxon>
        <taxon>Candidatus Nanohalobiales</taxon>
        <taxon>Candidatus Nanohalobiaceae</taxon>
        <taxon>Candidatus Nanohalobium</taxon>
    </lineage>
</organism>
<evidence type="ECO:0000256" key="6">
    <source>
        <dbReference type="ARBA" id="ARBA00022737"/>
    </source>
</evidence>
<proteinExistence type="predicted"/>
<comment type="catalytic activity">
    <reaction evidence="1">
        <text>D-fructose 6-phosphate + L-glutamine = D-glucosamine 6-phosphate + L-glutamate</text>
        <dbReference type="Rhea" id="RHEA:13237"/>
        <dbReference type="ChEBI" id="CHEBI:29985"/>
        <dbReference type="ChEBI" id="CHEBI:58359"/>
        <dbReference type="ChEBI" id="CHEBI:58725"/>
        <dbReference type="ChEBI" id="CHEBI:61527"/>
        <dbReference type="EC" id="2.6.1.16"/>
    </reaction>
</comment>
<dbReference type="GO" id="GO:0006047">
    <property type="term" value="P:UDP-N-acetylglucosamine metabolic process"/>
    <property type="evidence" value="ECO:0007669"/>
    <property type="project" value="TreeGrafter"/>
</dbReference>
<dbReference type="InterPro" id="IPR035466">
    <property type="entry name" value="GlmS/AgaS_SIS"/>
</dbReference>
<evidence type="ECO:0000256" key="7">
    <source>
        <dbReference type="ARBA" id="ARBA00022962"/>
    </source>
</evidence>
<dbReference type="EC" id="2.6.1.16" evidence="2"/>
<dbReference type="GO" id="GO:0006002">
    <property type="term" value="P:fructose 6-phosphate metabolic process"/>
    <property type="evidence" value="ECO:0007669"/>
    <property type="project" value="TreeGrafter"/>
</dbReference>
<evidence type="ECO:0000259" key="10">
    <source>
        <dbReference type="PROSITE" id="PS51278"/>
    </source>
</evidence>
<dbReference type="EMBL" id="CP040089">
    <property type="protein sequence ID" value="QGA80529.1"/>
    <property type="molecule type" value="Genomic_DNA"/>
</dbReference>
<gene>
    <name evidence="12" type="primary">glmS</name>
    <name evidence="12" type="ORF">LC1Nh_0637</name>
</gene>
<dbReference type="InterPro" id="IPR046348">
    <property type="entry name" value="SIS_dom_sf"/>
</dbReference>
<dbReference type="KEGG" id="ncon:LC1Nh_0637"/>
<dbReference type="PANTHER" id="PTHR10937:SF0">
    <property type="entry name" value="GLUTAMINE--FRUCTOSE-6-PHOSPHATE TRANSAMINASE (ISOMERIZING)"/>
    <property type="match status" value="1"/>
</dbReference>
<evidence type="ECO:0000256" key="1">
    <source>
        <dbReference type="ARBA" id="ARBA00001031"/>
    </source>
</evidence>
<evidence type="ECO:0000256" key="2">
    <source>
        <dbReference type="ARBA" id="ARBA00012916"/>
    </source>
</evidence>
<dbReference type="GO" id="GO:0004360">
    <property type="term" value="F:glutamine-fructose-6-phosphate transaminase (isomerizing) activity"/>
    <property type="evidence" value="ECO:0007669"/>
    <property type="project" value="UniProtKB-EC"/>
</dbReference>
<dbReference type="CDD" id="cd00714">
    <property type="entry name" value="GFAT"/>
    <property type="match status" value="1"/>
</dbReference>
<evidence type="ECO:0000313" key="12">
    <source>
        <dbReference type="EMBL" id="QGA80529.1"/>
    </source>
</evidence>
<dbReference type="InterPro" id="IPR001347">
    <property type="entry name" value="SIS_dom"/>
</dbReference>
<keyword evidence="6" id="KW-0677">Repeat</keyword>
<dbReference type="InterPro" id="IPR047084">
    <property type="entry name" value="GFAT_N"/>
</dbReference>
<feature type="domain" description="SIS" evidence="11">
    <location>
        <begin position="432"/>
        <end position="566"/>
    </location>
</feature>
<dbReference type="OrthoDB" id="8692at2157"/>
<dbReference type="Gene3D" id="3.60.20.10">
    <property type="entry name" value="Glutamine Phosphoribosylpyrophosphate, subunit 1, domain 1"/>
    <property type="match status" value="1"/>
</dbReference>
<dbReference type="InterPro" id="IPR017932">
    <property type="entry name" value="GATase_2_dom"/>
</dbReference>
<evidence type="ECO:0000313" key="13">
    <source>
        <dbReference type="Proteomes" id="UP000377803"/>
    </source>
</evidence>
<sequence length="576" mass="63343">MCGIVGYNGDRKASEIVYRGLKKLEYRGYDSAGIATAGNPTVKVEKGEGTIDDVSPEKKDGTSGVGHTRWATHGGVNDTNAHPHRDCTGDIAVVHNGIINNYEELKEKLENRGHEFKSETDTEVIPHLLEEQLEDEKPLHEAAQNVADTIEGSYAVVAVLDTGELVAFKNESPLALGVADEEFFLASDVTPFLEHTDEAIFLEDGEVITLNGDYQIFQNGEEVDREPRKVDWDAEEACKEGHEHFMEKEIKEQPQTVKKAAFQDETDMKEAVKMVEDAETVYLTGCGTASFAASLGAKYLREADVEVVTEQSHELEYRTDEINEDDLVIAVSQSGETADLLSTLDDSPAPTLAVVNVVGSTLARQSEHTLFVNAGPEIGVASTKAFTAQIAVLKLVQYALQDELEEGRRSILETAEKLDEVLRKNEGLMDDISSYLQEKNHVFTIGRDKGHEMAQEAALKLKELSYIHVEGFPGGEFKHGNLALIEEGVPVISFLKDTGYEDAISNTLEAKSRGADIIGVGSEPVDKFRFFIEIPKDPNSEILEIVPFQMIAYLTSVKKGNDPDKPRNLAKSVTVK</sequence>
<feature type="compositionally biased region" description="Basic and acidic residues" evidence="9">
    <location>
        <begin position="45"/>
        <end position="61"/>
    </location>
</feature>
<dbReference type="SUPFAM" id="SSF53697">
    <property type="entry name" value="SIS domain"/>
    <property type="match status" value="1"/>
</dbReference>
<dbReference type="CDD" id="cd05008">
    <property type="entry name" value="SIS_GlmS_GlmD_1"/>
    <property type="match status" value="1"/>
</dbReference>
<dbReference type="GO" id="GO:0097367">
    <property type="term" value="F:carbohydrate derivative binding"/>
    <property type="evidence" value="ECO:0007669"/>
    <property type="project" value="InterPro"/>
</dbReference>
<feature type="region of interest" description="Disordered" evidence="9">
    <location>
        <begin position="45"/>
        <end position="83"/>
    </location>
</feature>
<dbReference type="NCBIfam" id="NF001484">
    <property type="entry name" value="PRK00331.1"/>
    <property type="match status" value="1"/>
</dbReference>
<keyword evidence="4 12" id="KW-0032">Aminotransferase</keyword>
<dbReference type="Pfam" id="PF01380">
    <property type="entry name" value="SIS"/>
    <property type="match status" value="2"/>
</dbReference>
<dbReference type="CDD" id="cd05009">
    <property type="entry name" value="SIS_GlmS_GlmD_2"/>
    <property type="match status" value="1"/>
</dbReference>
<accession>A0A5Q0UI23</accession>
<dbReference type="Gene3D" id="3.40.50.10490">
    <property type="entry name" value="Glucose-6-phosphate isomerase like protein, domain 1"/>
    <property type="match status" value="2"/>
</dbReference>
<dbReference type="RefSeq" id="WP_217906999.1">
    <property type="nucleotide sequence ID" value="NZ_CP040089.1"/>
</dbReference>
<feature type="domain" description="SIS" evidence="11">
    <location>
        <begin position="271"/>
        <end position="406"/>
    </location>
</feature>
<dbReference type="GeneID" id="42365023"/>
<dbReference type="Pfam" id="PF13522">
    <property type="entry name" value="GATase_6"/>
    <property type="match status" value="1"/>
</dbReference>